<feature type="binding site" evidence="7">
    <location>
        <position position="368"/>
    </location>
    <ligand>
        <name>Mg(2+)</name>
        <dbReference type="ChEBI" id="CHEBI:18420"/>
    </ligand>
</feature>
<dbReference type="InterPro" id="IPR029014">
    <property type="entry name" value="NiFe-Hase_large"/>
</dbReference>
<dbReference type="SUPFAM" id="SSF56762">
    <property type="entry name" value="HydB/Nqo4-like"/>
    <property type="match status" value="1"/>
</dbReference>
<feature type="binding site" evidence="7">
    <location>
        <position position="62"/>
    </location>
    <ligand>
        <name>Mg(2+)</name>
        <dbReference type="ChEBI" id="CHEBI:18420"/>
    </ligand>
</feature>
<dbReference type="STRING" id="224324.aq_804"/>
<feature type="binding site" evidence="7">
    <location>
        <position position="413"/>
    </location>
    <ligand>
        <name>Fe cation</name>
        <dbReference type="ChEBI" id="CHEBI:24875"/>
    </ligand>
</feature>
<evidence type="ECO:0000313" key="8">
    <source>
        <dbReference type="EMBL" id="AAC06945.1"/>
    </source>
</evidence>
<dbReference type="InParanoid" id="O66988"/>
<evidence type="ECO:0000256" key="2">
    <source>
        <dbReference type="ARBA" id="ARBA00004196"/>
    </source>
</evidence>
<dbReference type="PROSITE" id="PS00507">
    <property type="entry name" value="NI_HGENASE_L_1"/>
    <property type="match status" value="1"/>
</dbReference>
<comment type="cofactor">
    <cofactor evidence="7">
        <name>Fe cation</name>
        <dbReference type="ChEBI" id="CHEBI:24875"/>
    </cofactor>
</comment>
<dbReference type="PATRIC" id="fig|224324.8.peg.634"/>
<keyword evidence="9" id="KW-1185">Reference proteome</keyword>
<evidence type="ECO:0000313" key="9">
    <source>
        <dbReference type="Proteomes" id="UP000000798"/>
    </source>
</evidence>
<gene>
    <name evidence="8" type="primary">mbhL3</name>
    <name evidence="8" type="ordered locus">aq_804</name>
</gene>
<evidence type="ECO:0000256" key="4">
    <source>
        <dbReference type="ARBA" id="ARBA00022596"/>
    </source>
</evidence>
<dbReference type="Pfam" id="PF00374">
    <property type="entry name" value="NiFeSe_Hases"/>
    <property type="match status" value="2"/>
</dbReference>
<sequence length="416" mass="47190">MKIEKLVLTRVEGEASLNLVWERGVIKDAKISFYSTRGIEKVLRERPFMDALVINPRICGICGHAHLIATVRAIENAIGIKEIPEKAKITRLVTQITEMVQNHVKWFYLFVMPDFLKFKESLSQFEPFKGERWKRAVQFSSQIVKIIALFGGQWPHSSYAVPGGITSNFSEREVLKALNLVKEGKTFFEKNVSEDLELFLNLCEEFNLLSIGKAYNRFLSGGGLAYCFNPSYKKGKGKVCKFNVRYVQELEAADYSKANPVRYKGLPYETGPLARELISKNPLVLKLYKNYGDSYAVRVAARLAEIKDLLEILEKLLKELMNHLEEPSCLWEDRSDESGEGFGVVEAARGTLIHRVVIEKGKIKDYKVITPSQWNLGPRCKKYLGVAEKAIVGLDSELKAQMVLRSFDLCSVCTTK</sequence>
<dbReference type="PANTHER" id="PTHR42958">
    <property type="entry name" value="HYDROGENASE-2 LARGE CHAIN"/>
    <property type="match status" value="1"/>
</dbReference>
<comment type="similarity">
    <text evidence="3">Belongs to the [NiFe]/[NiFeSe] hydrogenase large subunit family.</text>
</comment>
<comment type="cofactor">
    <cofactor evidence="1 7">
        <name>Ni(2+)</name>
        <dbReference type="ChEBI" id="CHEBI:49786"/>
    </cofactor>
</comment>
<name>O66988_AQUAE</name>
<dbReference type="HOGENOM" id="CLU_030087_1_1_0"/>
<evidence type="ECO:0000256" key="1">
    <source>
        <dbReference type="ARBA" id="ARBA00001967"/>
    </source>
</evidence>
<feature type="binding site" evidence="7">
    <location>
        <position position="410"/>
    </location>
    <ligand>
        <name>Ni(2+)</name>
        <dbReference type="ChEBI" id="CHEBI:49786"/>
    </ligand>
</feature>
<evidence type="ECO:0000256" key="3">
    <source>
        <dbReference type="ARBA" id="ARBA00009292"/>
    </source>
</evidence>
<dbReference type="eggNOG" id="COG0374">
    <property type="taxonomic scope" value="Bacteria"/>
</dbReference>
<dbReference type="OrthoDB" id="9761717at2"/>
<feature type="binding site" evidence="7">
    <location>
        <position position="40"/>
    </location>
    <ligand>
        <name>Mg(2+)</name>
        <dbReference type="ChEBI" id="CHEBI:18420"/>
    </ligand>
</feature>
<organism evidence="8 9">
    <name type="scientific">Aquifex aeolicus (strain VF5)</name>
    <dbReference type="NCBI Taxonomy" id="224324"/>
    <lineage>
        <taxon>Bacteria</taxon>
        <taxon>Pseudomonadati</taxon>
        <taxon>Aquificota</taxon>
        <taxon>Aquificia</taxon>
        <taxon>Aquificales</taxon>
        <taxon>Aquificaceae</taxon>
        <taxon>Aquifex</taxon>
    </lineage>
</organism>
<reference evidence="8 9" key="1">
    <citation type="journal article" date="1998" name="Nature">
        <title>The complete genome of the hyperthermophilic bacterium Aquifex aeolicus.</title>
        <authorList>
            <person name="Deckert G."/>
            <person name="Warren P.V."/>
            <person name="Gaasterland T."/>
            <person name="Young W.G."/>
            <person name="Lenox A.L."/>
            <person name="Graham D.E."/>
            <person name="Overbeek R."/>
            <person name="Snead M.A."/>
            <person name="Keller M."/>
            <person name="Aujay M."/>
            <person name="Huber R."/>
            <person name="Feldman R.A."/>
            <person name="Short J.M."/>
            <person name="Olson G.J."/>
            <person name="Swanson R.V."/>
        </authorList>
    </citation>
    <scope>NUCLEOTIDE SEQUENCE [LARGE SCALE GENOMIC DNA]</scope>
    <source>
        <strain evidence="8 9">VF5</strain>
    </source>
</reference>
<dbReference type="Gene3D" id="1.10.645.10">
    <property type="entry name" value="Cytochrome-c3 Hydrogenase, chain B"/>
    <property type="match status" value="2"/>
</dbReference>
<evidence type="ECO:0000256" key="5">
    <source>
        <dbReference type="ARBA" id="ARBA00022723"/>
    </source>
</evidence>
<dbReference type="EnsemblBacteria" id="AAC06945">
    <property type="protein sequence ID" value="AAC06945"/>
    <property type="gene ID" value="aq_804"/>
</dbReference>
<dbReference type="InterPro" id="IPR050867">
    <property type="entry name" value="NiFe/NiFeSe_hydrgnase_LSU"/>
</dbReference>
<keyword evidence="4 7" id="KW-0533">Nickel</keyword>
<dbReference type="Proteomes" id="UP000000798">
    <property type="component" value="Chromosome"/>
</dbReference>
<accession>O66988</accession>
<dbReference type="GO" id="GO:0030313">
    <property type="term" value="C:cell envelope"/>
    <property type="evidence" value="ECO:0007669"/>
    <property type="project" value="UniProtKB-SubCell"/>
</dbReference>
<dbReference type="PIR" id="A70370">
    <property type="entry name" value="A70370"/>
</dbReference>
<keyword evidence="7" id="KW-0408">Iron</keyword>
<dbReference type="EMBL" id="AE000657">
    <property type="protein sequence ID" value="AAC06945.1"/>
    <property type="molecule type" value="Genomic_DNA"/>
</dbReference>
<keyword evidence="7" id="KW-0460">Magnesium</keyword>
<evidence type="ECO:0000256" key="7">
    <source>
        <dbReference type="PIRSR" id="PIRSR601501-1"/>
    </source>
</evidence>
<comment type="subcellular location">
    <subcellularLocation>
        <location evidence="2">Cell envelope</location>
    </subcellularLocation>
</comment>
<feature type="binding site" evidence="7">
    <location>
        <position position="59"/>
    </location>
    <ligand>
        <name>Ni(2+)</name>
        <dbReference type="ChEBI" id="CHEBI:49786"/>
    </ligand>
</feature>
<proteinExistence type="inferred from homology"/>
<dbReference type="GO" id="GO:0016151">
    <property type="term" value="F:nickel cation binding"/>
    <property type="evidence" value="ECO:0007669"/>
    <property type="project" value="InterPro"/>
</dbReference>
<keyword evidence="6" id="KW-0560">Oxidoreductase</keyword>
<dbReference type="RefSeq" id="WP_010880487.1">
    <property type="nucleotide sequence ID" value="NC_000918.1"/>
</dbReference>
<dbReference type="PANTHER" id="PTHR42958:SF4">
    <property type="entry name" value="HYDROGENASE EXPRESSION_FORMATION PROTEIN HUPK"/>
    <property type="match status" value="1"/>
</dbReference>
<dbReference type="KEGG" id="aae:aq_804"/>
<dbReference type="AlphaFoldDB" id="O66988"/>
<keyword evidence="5 7" id="KW-0479">Metal-binding</keyword>
<dbReference type="InterPro" id="IPR001501">
    <property type="entry name" value="Ni-dep_hyd_lsu"/>
</dbReference>
<dbReference type="GO" id="GO:0008901">
    <property type="term" value="F:ferredoxin hydrogenase activity"/>
    <property type="evidence" value="ECO:0007669"/>
    <property type="project" value="InterPro"/>
</dbReference>
<dbReference type="InterPro" id="IPR018194">
    <property type="entry name" value="Ni-dep_hyd_lsu_Ni_BS"/>
</dbReference>
<protein>
    <submittedName>
        <fullName evidence="8">Hydrogenase large subunit</fullName>
    </submittedName>
</protein>
<evidence type="ECO:0000256" key="6">
    <source>
        <dbReference type="ARBA" id="ARBA00023002"/>
    </source>
</evidence>